<dbReference type="SUPFAM" id="SSF55781">
    <property type="entry name" value="GAF domain-like"/>
    <property type="match status" value="1"/>
</dbReference>
<dbReference type="Gene3D" id="3.30.450.40">
    <property type="match status" value="1"/>
</dbReference>
<dbReference type="InterPro" id="IPR029016">
    <property type="entry name" value="GAF-like_dom_sf"/>
</dbReference>
<evidence type="ECO:0008006" key="5">
    <source>
        <dbReference type="Google" id="ProtNLM"/>
    </source>
</evidence>
<feature type="domain" description="GAF" evidence="1">
    <location>
        <begin position="86"/>
        <end position="203"/>
    </location>
</feature>
<evidence type="ECO:0000313" key="3">
    <source>
        <dbReference type="EMBL" id="GGZ42865.1"/>
    </source>
</evidence>
<reference evidence="3" key="2">
    <citation type="submission" date="2020-09" db="EMBL/GenBank/DDBJ databases">
        <authorList>
            <person name="Sun Q."/>
            <person name="Kim S."/>
        </authorList>
    </citation>
    <scope>NUCLEOTIDE SEQUENCE</scope>
    <source>
        <strain evidence="3">KCTC 32296</strain>
    </source>
</reference>
<dbReference type="Gene3D" id="1.10.10.60">
    <property type="entry name" value="Homeodomain-like"/>
    <property type="match status" value="1"/>
</dbReference>
<dbReference type="Pfam" id="PF01590">
    <property type="entry name" value="GAF"/>
    <property type="match status" value="1"/>
</dbReference>
<sequence length="352" mass="38275">MSAPNPVMIEQARREFFDGKGLPVNQVSHAILRSWMRCTDMGLNARRAPPHEAPTSQEVRDLHDRHEALRRLCRAELDALYNEAREMAGLVILTNAQGIVLDTLGDAAFADRAAQVTLRPGVLWSEDGTGTNAIGTALAERRGVSVFGGEHYFTDHKVLSCAATPIIDQRGAIIGVLDMSAPATDANTHMLGMVRLAVEQIEHRLFREGFDGCETVRFQTDPGLLGVAREGILVVKDGVIVGANRRGLSLIGHGWDILDELRFEDVFAHDVEQAARDGHLTAQDGRAFAARLDTGAGGMPASFETVSGQSLDDIELSTIRAAVEAYKGNISAAARHLGIHRSTIYRRLQDNV</sequence>
<dbReference type="SUPFAM" id="SSF46689">
    <property type="entry name" value="Homeodomain-like"/>
    <property type="match status" value="1"/>
</dbReference>
<dbReference type="InterPro" id="IPR003018">
    <property type="entry name" value="GAF"/>
</dbReference>
<proteinExistence type="predicted"/>
<reference evidence="3" key="1">
    <citation type="journal article" date="2014" name="Int. J. Syst. Evol. Microbiol.">
        <title>Complete genome sequence of Corynebacterium casei LMG S-19264T (=DSM 44701T), isolated from a smear-ripened cheese.</title>
        <authorList>
            <consortium name="US DOE Joint Genome Institute (JGI-PGF)"/>
            <person name="Walter F."/>
            <person name="Albersmeier A."/>
            <person name="Kalinowski J."/>
            <person name="Ruckert C."/>
        </authorList>
    </citation>
    <scope>NUCLEOTIDE SEQUENCE</scope>
    <source>
        <strain evidence="3">KCTC 32296</strain>
    </source>
</reference>
<evidence type="ECO:0000259" key="1">
    <source>
        <dbReference type="Pfam" id="PF01590"/>
    </source>
</evidence>
<dbReference type="Proteomes" id="UP000662572">
    <property type="component" value="Unassembled WGS sequence"/>
</dbReference>
<name>A0A918QFG7_9CAUL</name>
<dbReference type="AlphaFoldDB" id="A0A918QFG7"/>
<comment type="caution">
    <text evidence="3">The sequence shown here is derived from an EMBL/GenBank/DDBJ whole genome shotgun (WGS) entry which is preliminary data.</text>
</comment>
<dbReference type="InterPro" id="IPR009057">
    <property type="entry name" value="Homeodomain-like_sf"/>
</dbReference>
<dbReference type="GO" id="GO:0043565">
    <property type="term" value="F:sequence-specific DNA binding"/>
    <property type="evidence" value="ECO:0007669"/>
    <property type="project" value="InterPro"/>
</dbReference>
<evidence type="ECO:0000259" key="2">
    <source>
        <dbReference type="Pfam" id="PF02954"/>
    </source>
</evidence>
<dbReference type="EMBL" id="BMZB01000006">
    <property type="protein sequence ID" value="GGZ42865.1"/>
    <property type="molecule type" value="Genomic_DNA"/>
</dbReference>
<gene>
    <name evidence="3" type="ORF">GCM10011273_31960</name>
</gene>
<organism evidence="3 4">
    <name type="scientific">Asticcacaulis endophyticus</name>
    <dbReference type="NCBI Taxonomy" id="1395890"/>
    <lineage>
        <taxon>Bacteria</taxon>
        <taxon>Pseudomonadati</taxon>
        <taxon>Pseudomonadota</taxon>
        <taxon>Alphaproteobacteria</taxon>
        <taxon>Caulobacterales</taxon>
        <taxon>Caulobacteraceae</taxon>
        <taxon>Asticcacaulis</taxon>
    </lineage>
</organism>
<accession>A0A918QFG7</accession>
<dbReference type="InterPro" id="IPR002197">
    <property type="entry name" value="HTH_Fis"/>
</dbReference>
<dbReference type="RefSeq" id="WP_189488476.1">
    <property type="nucleotide sequence ID" value="NZ_BMZB01000006.1"/>
</dbReference>
<dbReference type="PRINTS" id="PR01590">
    <property type="entry name" value="HTHFIS"/>
</dbReference>
<evidence type="ECO:0000313" key="4">
    <source>
        <dbReference type="Proteomes" id="UP000662572"/>
    </source>
</evidence>
<protein>
    <recommendedName>
        <fullName evidence="5">GAF domain-containing protein</fullName>
    </recommendedName>
</protein>
<keyword evidence="4" id="KW-1185">Reference proteome</keyword>
<dbReference type="Pfam" id="PF02954">
    <property type="entry name" value="HTH_8"/>
    <property type="match status" value="1"/>
</dbReference>
<feature type="domain" description="DNA binding HTH" evidence="2">
    <location>
        <begin position="311"/>
        <end position="349"/>
    </location>
</feature>